<comment type="PTM">
    <text evidence="10">Is synthesized initially as an inactive proenzyme. Formation of the active enzyme involves a self-maturation process in which the active site pyruvoyl group is generated from an internal serine residue via an autocatalytic post-translational modification. Two non-identical subunits are generated from the proenzyme in this reaction, and the pyruvate is formed at the N-terminus of the alpha chain, which is derived from the carboxyl end of the proenzyme. The post-translation cleavage follows an unusual pathway, termed non-hydrolytic serinolysis, in which the side chain hydroxyl group of the serine supplies its oxygen atom to form the C-terminus of the beta chain, while the remainder of the serine residue undergoes an oxidative deamination to produce ammonia and the pyruvoyl group blocking the N-terminus of the alpha chain.</text>
</comment>
<feature type="chain" id="PRO_5044921978" description="S-adenosylmethionine decarboxylase beta chain" evidence="10">
    <location>
        <begin position="1"/>
        <end position="62"/>
    </location>
</feature>
<keyword evidence="8 10" id="KW-0704">Schiff base</keyword>
<reference evidence="12" key="1">
    <citation type="journal article" date="2019" name="Int. J. Syst. Evol. Microbiol.">
        <title>The Global Catalogue of Microorganisms (GCM) 10K type strain sequencing project: providing services to taxonomists for standard genome sequencing and annotation.</title>
        <authorList>
            <consortium name="The Broad Institute Genomics Platform"/>
            <consortium name="The Broad Institute Genome Sequencing Center for Infectious Disease"/>
            <person name="Wu L."/>
            <person name="Ma J."/>
        </authorList>
    </citation>
    <scope>NUCLEOTIDE SEQUENCE [LARGE SCALE GENOMIC DNA]</scope>
    <source>
        <strain evidence="12">CCUG 61889</strain>
    </source>
</reference>
<comment type="caution">
    <text evidence="11">The sequence shown here is derived from an EMBL/GenBank/DDBJ whole genome shotgun (WGS) entry which is preliminary data.</text>
</comment>
<accession>A0ABV8B3Q6</accession>
<protein>
    <recommendedName>
        <fullName evidence="10">S-adenosylmethionine decarboxylase proenzyme</fullName>
        <shortName evidence="10">AdoMetDC</shortName>
        <shortName evidence="10">SAMDC</shortName>
        <ecNumber evidence="10">4.1.1.50</ecNumber>
    </recommendedName>
    <component>
        <recommendedName>
            <fullName evidence="10">S-adenosylmethionine decarboxylase beta chain</fullName>
        </recommendedName>
    </component>
    <component>
        <recommendedName>
            <fullName evidence="10">S-adenosylmethionine decarboxylase alpha chain</fullName>
        </recommendedName>
    </component>
</protein>
<dbReference type="HAMAP" id="MF_00464">
    <property type="entry name" value="AdoMetDC_1"/>
    <property type="match status" value="1"/>
</dbReference>
<keyword evidence="4 10" id="KW-0745">Spermidine biosynthesis</keyword>
<dbReference type="RefSeq" id="WP_377915391.1">
    <property type="nucleotide sequence ID" value="NZ_JBHRZT010000052.1"/>
</dbReference>
<dbReference type="NCBIfam" id="TIGR03330">
    <property type="entry name" value="SAM_DCase_Bsu"/>
    <property type="match status" value="1"/>
</dbReference>
<comment type="cofactor">
    <cofactor evidence="10">
        <name>pyruvate</name>
        <dbReference type="ChEBI" id="CHEBI:15361"/>
    </cofactor>
    <text evidence="10">Binds 1 pyruvoyl group covalently per subunit.</text>
</comment>
<evidence type="ECO:0000256" key="7">
    <source>
        <dbReference type="ARBA" id="ARBA00023239"/>
    </source>
</evidence>
<keyword evidence="3 10" id="KW-0068">Autocatalytic cleavage</keyword>
<evidence type="ECO:0000256" key="2">
    <source>
        <dbReference type="ARBA" id="ARBA00022793"/>
    </source>
</evidence>
<evidence type="ECO:0000313" key="12">
    <source>
        <dbReference type="Proteomes" id="UP001595752"/>
    </source>
</evidence>
<sequence length="133" mass="15512">MDIEGRHIIIDAFYCNPSLLNDRFFLERLLIKAAAAANMEILYSYFHQFQPYGVTGMLILSTSHLSIHTWPERAYASLDFYTCGTTDPIFQVEYLLEKLESKKATVYPIERGIEKTQTIFLKTYHYLKGENEE</sequence>
<feature type="modified residue" description="Pyruvic acid (Ser); by autocatalysis" evidence="10">
    <location>
        <position position="63"/>
    </location>
</feature>
<evidence type="ECO:0000256" key="5">
    <source>
        <dbReference type="ARBA" id="ARBA00023115"/>
    </source>
</evidence>
<dbReference type="Proteomes" id="UP001595752">
    <property type="component" value="Unassembled WGS sequence"/>
</dbReference>
<dbReference type="InterPro" id="IPR003826">
    <property type="entry name" value="AdoMetDC_fam_prok"/>
</dbReference>
<feature type="active site" description="Proton acceptor; for processing activity" evidence="10">
    <location>
        <position position="68"/>
    </location>
</feature>
<evidence type="ECO:0000313" key="11">
    <source>
        <dbReference type="EMBL" id="MFC3884184.1"/>
    </source>
</evidence>
<gene>
    <name evidence="11" type="primary">speD</name>
    <name evidence="10" type="synonym">speH</name>
    <name evidence="11" type="ORF">ACFOU2_12070</name>
</gene>
<keyword evidence="1 10" id="KW-0949">S-adenosyl-L-methionine</keyword>
<keyword evidence="7 10" id="KW-0456">Lyase</keyword>
<feature type="active site" description="Schiff-base intermediate with substrate; via pyruvic acid" evidence="10">
    <location>
        <position position="63"/>
    </location>
</feature>
<evidence type="ECO:0000256" key="6">
    <source>
        <dbReference type="ARBA" id="ARBA00023145"/>
    </source>
</evidence>
<keyword evidence="9 10" id="KW-0670">Pyruvate</keyword>
<dbReference type="InterPro" id="IPR016067">
    <property type="entry name" value="S-AdoMet_deCO2ase_core"/>
</dbReference>
<feature type="chain" id="PRO_5044921977" description="S-adenosylmethionine decarboxylase alpha chain" evidence="10">
    <location>
        <begin position="63"/>
        <end position="133"/>
    </location>
</feature>
<keyword evidence="12" id="KW-1185">Reference proteome</keyword>
<dbReference type="EC" id="4.1.1.50" evidence="10"/>
<dbReference type="InterPro" id="IPR017716">
    <property type="entry name" value="S-AdoMet_deCOase_pro-enz"/>
</dbReference>
<evidence type="ECO:0000256" key="9">
    <source>
        <dbReference type="ARBA" id="ARBA00023317"/>
    </source>
</evidence>
<comment type="pathway">
    <text evidence="10">Amine and polyamine biosynthesis; S-adenosylmethioninamine biosynthesis; S-adenosylmethioninamine from S-adenosyl-L-methionine: step 1/1.</text>
</comment>
<dbReference type="SUPFAM" id="SSF56276">
    <property type="entry name" value="S-adenosylmethionine decarboxylase"/>
    <property type="match status" value="1"/>
</dbReference>
<proteinExistence type="inferred from homology"/>
<evidence type="ECO:0000256" key="3">
    <source>
        <dbReference type="ARBA" id="ARBA00022813"/>
    </source>
</evidence>
<dbReference type="GO" id="GO:0004014">
    <property type="term" value="F:adenosylmethionine decarboxylase activity"/>
    <property type="evidence" value="ECO:0007669"/>
    <property type="project" value="UniProtKB-EC"/>
</dbReference>
<feature type="active site" description="Proton donor; for catalytic activity" evidence="10">
    <location>
        <position position="83"/>
    </location>
</feature>
<dbReference type="Pfam" id="PF02675">
    <property type="entry name" value="AdoMet_dc"/>
    <property type="match status" value="1"/>
</dbReference>
<evidence type="ECO:0000256" key="4">
    <source>
        <dbReference type="ARBA" id="ARBA00023066"/>
    </source>
</evidence>
<name>A0ABV8B3Q6_9BACI</name>
<comment type="function">
    <text evidence="10">Catalyzes the decarboxylation of S-adenosylmethionine to S-adenosylmethioninamine (dcAdoMet), the propylamine donor required for the synthesis of the polyamines spermine and spermidine from the diamine putrescine.</text>
</comment>
<keyword evidence="6 10" id="KW-0865">Zymogen</keyword>
<dbReference type="PANTHER" id="PTHR33866">
    <property type="entry name" value="S-ADENOSYLMETHIONINE DECARBOXYLASE PROENZYME"/>
    <property type="match status" value="1"/>
</dbReference>
<dbReference type="PANTHER" id="PTHR33866:SF2">
    <property type="entry name" value="S-ADENOSYLMETHIONINE DECARBOXYLASE PROENZYME"/>
    <property type="match status" value="1"/>
</dbReference>
<comment type="subunit">
    <text evidence="10">Heterotetramer of two alpha and two beta chains arranged as a dimer of alpha/beta heterodimers.</text>
</comment>
<evidence type="ECO:0000256" key="1">
    <source>
        <dbReference type="ARBA" id="ARBA00022691"/>
    </source>
</evidence>
<evidence type="ECO:0000256" key="8">
    <source>
        <dbReference type="ARBA" id="ARBA00023270"/>
    </source>
</evidence>
<comment type="catalytic activity">
    <reaction evidence="10">
        <text>S-adenosyl-L-methionine + H(+) = S-adenosyl 3-(methylsulfanyl)propylamine + CO2</text>
        <dbReference type="Rhea" id="RHEA:15981"/>
        <dbReference type="ChEBI" id="CHEBI:15378"/>
        <dbReference type="ChEBI" id="CHEBI:16526"/>
        <dbReference type="ChEBI" id="CHEBI:57443"/>
        <dbReference type="ChEBI" id="CHEBI:59789"/>
        <dbReference type="EC" id="4.1.1.50"/>
    </reaction>
</comment>
<organism evidence="11 12">
    <name type="scientific">Bacillus songklensis</name>
    <dbReference type="NCBI Taxonomy" id="1069116"/>
    <lineage>
        <taxon>Bacteria</taxon>
        <taxon>Bacillati</taxon>
        <taxon>Bacillota</taxon>
        <taxon>Bacilli</taxon>
        <taxon>Bacillales</taxon>
        <taxon>Bacillaceae</taxon>
        <taxon>Bacillus</taxon>
    </lineage>
</organism>
<keyword evidence="2 10" id="KW-0210">Decarboxylase</keyword>
<evidence type="ECO:0000256" key="10">
    <source>
        <dbReference type="HAMAP-Rule" id="MF_00464"/>
    </source>
</evidence>
<dbReference type="EMBL" id="JBHRZT010000052">
    <property type="protein sequence ID" value="MFC3884184.1"/>
    <property type="molecule type" value="Genomic_DNA"/>
</dbReference>
<comment type="similarity">
    <text evidence="10">Belongs to the prokaryotic AdoMetDC family. Type 1 subfamily.</text>
</comment>
<keyword evidence="5 10" id="KW-0620">Polyamine biosynthesis</keyword>
<comment type="caution">
    <text evidence="10">Lacks conserved residue(s) required for the propagation of feature annotation.</text>
</comment>
<dbReference type="Gene3D" id="3.60.90.10">
    <property type="entry name" value="S-adenosylmethionine decarboxylase"/>
    <property type="match status" value="1"/>
</dbReference>